<dbReference type="Proteomes" id="UP000294530">
    <property type="component" value="Unassembled WGS sequence"/>
</dbReference>
<dbReference type="GeneID" id="94350318"/>
<name>A0A976FH37_BRELC</name>
<organism evidence="2 3">
    <name type="scientific">Bremia lactucae</name>
    <name type="common">Lettuce downy mildew</name>
    <dbReference type="NCBI Taxonomy" id="4779"/>
    <lineage>
        <taxon>Eukaryota</taxon>
        <taxon>Sar</taxon>
        <taxon>Stramenopiles</taxon>
        <taxon>Oomycota</taxon>
        <taxon>Peronosporomycetes</taxon>
        <taxon>Peronosporales</taxon>
        <taxon>Peronosporaceae</taxon>
        <taxon>Bremia</taxon>
    </lineage>
</organism>
<dbReference type="AlphaFoldDB" id="A0A976FH37"/>
<evidence type="ECO:0000313" key="3">
    <source>
        <dbReference type="Proteomes" id="UP000294530"/>
    </source>
</evidence>
<keyword evidence="3" id="KW-1185">Reference proteome</keyword>
<dbReference type="EMBL" id="SHOA02000014">
    <property type="protein sequence ID" value="TDH66717.1"/>
    <property type="molecule type" value="Genomic_DNA"/>
</dbReference>
<protein>
    <submittedName>
        <fullName evidence="2">Uncharacterized protein</fullName>
    </submittedName>
</protein>
<evidence type="ECO:0000256" key="1">
    <source>
        <dbReference type="SAM" id="MobiDB-lite"/>
    </source>
</evidence>
<sequence>MQHIGKKHVVSSHNIAKLQSNNLTLIGLAHNCIFFGGTNGKAPSAIDTKNPTENNSLNSFESSIRGAT</sequence>
<evidence type="ECO:0000313" key="2">
    <source>
        <dbReference type="EMBL" id="TDH66717.1"/>
    </source>
</evidence>
<gene>
    <name evidence="2" type="ORF">CCR75_006579</name>
</gene>
<accession>A0A976FH37</accession>
<dbReference type="KEGG" id="blac:94350318"/>
<feature type="region of interest" description="Disordered" evidence="1">
    <location>
        <begin position="45"/>
        <end position="68"/>
    </location>
</feature>
<comment type="caution">
    <text evidence="2">The sequence shown here is derived from an EMBL/GenBank/DDBJ whole genome shotgun (WGS) entry which is preliminary data.</text>
</comment>
<proteinExistence type="predicted"/>
<dbReference type="RefSeq" id="XP_067816216.1">
    <property type="nucleotide sequence ID" value="XM_067964647.1"/>
</dbReference>
<feature type="compositionally biased region" description="Polar residues" evidence="1">
    <location>
        <begin position="47"/>
        <end position="62"/>
    </location>
</feature>
<reference evidence="2 3" key="1">
    <citation type="journal article" date="2021" name="Genome Biol.">
        <title>AFLAP: assembly-free linkage analysis pipeline using k-mers from genome sequencing data.</title>
        <authorList>
            <person name="Fletcher K."/>
            <person name="Zhang L."/>
            <person name="Gil J."/>
            <person name="Han R."/>
            <person name="Cavanaugh K."/>
            <person name="Michelmore R."/>
        </authorList>
    </citation>
    <scope>NUCLEOTIDE SEQUENCE [LARGE SCALE GENOMIC DNA]</scope>
    <source>
        <strain evidence="2 3">SF5</strain>
    </source>
</reference>